<feature type="compositionally biased region" description="Basic and acidic residues" evidence="1">
    <location>
        <begin position="501"/>
        <end position="515"/>
    </location>
</feature>
<dbReference type="VEuPathDB" id="FungiDB:SeMB42_g04013"/>
<protein>
    <submittedName>
        <fullName evidence="2">Uncharacterized protein</fullName>
    </submittedName>
</protein>
<evidence type="ECO:0000313" key="2">
    <source>
        <dbReference type="EMBL" id="TPX41506.1"/>
    </source>
</evidence>
<keyword evidence="4" id="KW-1185">Reference proteome</keyword>
<dbReference type="OrthoDB" id="2148946at2759"/>
<dbReference type="STRING" id="286115.A0A507CQS6"/>
<dbReference type="EMBL" id="QEAM01000317">
    <property type="protein sequence ID" value="TPX41506.1"/>
    <property type="molecule type" value="Genomic_DNA"/>
</dbReference>
<dbReference type="InterPro" id="IPR052945">
    <property type="entry name" value="Mitotic_Regulator"/>
</dbReference>
<dbReference type="GO" id="GO:0032153">
    <property type="term" value="C:cell division site"/>
    <property type="evidence" value="ECO:0007669"/>
    <property type="project" value="TreeGrafter"/>
</dbReference>
<dbReference type="Pfam" id="PF08238">
    <property type="entry name" value="Sel1"/>
    <property type="match status" value="3"/>
</dbReference>
<dbReference type="InterPro" id="IPR011990">
    <property type="entry name" value="TPR-like_helical_dom_sf"/>
</dbReference>
<feature type="region of interest" description="Disordered" evidence="1">
    <location>
        <begin position="195"/>
        <end position="222"/>
    </location>
</feature>
<sequence length="526" mass="57843">MGWPFTKRSKPMSVVAVAAEATLMNAPEGHSHGHPHKHTSRLHFRPFSSLIPHRHHAVRHSKPDLSLIVLLAPVLAPPPPIPPEEKVPDDDLARAIYWHQQDNLVLSAHYLVRAAEQPHPLVALYLLGVVVREGFGVKINQKLAFDLLVEAATQTRDLLAAFRPSDPASSWILEGEDEVPNEAEFFNCLQAINSHHGSDDDHERPSPQPASPTAEPAAANDDTKKSVVCLKDMWCPVISDNGKTLPFVVSTVGNDSNALDSPPSLNRPQPNMETTSLISTKSVRNQPFVLCKIPNSPLLGDTLEFNMETSSHVSNRSVKSQQLVMMPAVTGHALVDSPQSLNGKPLLNSPHVGSSAILRNSSRHTTSNPRRLGKLNSVTESVSGLAAWMDNGVATPPSESKPPVKEEDVQAVRLFMPLPILEISHCYRHSYGIRKSKRAAIYQLHFAACLGDPDAQSELGLAYLEAFGVHRSKMKAAKWLRLAAEQGVIIPNEGWVYKEKWGGQKPENQPEEHHAIRAKKVMRPPQ</sequence>
<dbReference type="Proteomes" id="UP000320475">
    <property type="component" value="Unassembled WGS sequence"/>
</dbReference>
<organism evidence="2 5">
    <name type="scientific">Synchytrium endobioticum</name>
    <dbReference type="NCBI Taxonomy" id="286115"/>
    <lineage>
        <taxon>Eukaryota</taxon>
        <taxon>Fungi</taxon>
        <taxon>Fungi incertae sedis</taxon>
        <taxon>Chytridiomycota</taxon>
        <taxon>Chytridiomycota incertae sedis</taxon>
        <taxon>Chytridiomycetes</taxon>
        <taxon>Synchytriales</taxon>
        <taxon>Synchytriaceae</taxon>
        <taxon>Synchytrium</taxon>
    </lineage>
</organism>
<dbReference type="SUPFAM" id="SSF81901">
    <property type="entry name" value="HCP-like"/>
    <property type="match status" value="2"/>
</dbReference>
<evidence type="ECO:0000256" key="1">
    <source>
        <dbReference type="SAM" id="MobiDB-lite"/>
    </source>
</evidence>
<reference evidence="4 5" key="1">
    <citation type="journal article" date="2019" name="Sci. Rep.">
        <title>Comparative genomics of chytrid fungi reveal insights into the obligate biotrophic and pathogenic lifestyle of Synchytrium endobioticum.</title>
        <authorList>
            <person name="van de Vossenberg B.T.L.H."/>
            <person name="Warris S."/>
            <person name="Nguyen H.D.T."/>
            <person name="van Gent-Pelzer M.P.E."/>
            <person name="Joly D.L."/>
            <person name="van de Geest H.C."/>
            <person name="Bonants P.J.M."/>
            <person name="Smith D.S."/>
            <person name="Levesque C.A."/>
            <person name="van der Lee T.A.J."/>
        </authorList>
    </citation>
    <scope>NUCLEOTIDE SEQUENCE [LARGE SCALE GENOMIC DNA]</scope>
    <source>
        <strain evidence="2 5">LEV6574</strain>
        <strain evidence="3 4">MB42</strain>
    </source>
</reference>
<feature type="compositionally biased region" description="Basic and acidic residues" evidence="1">
    <location>
        <begin position="196"/>
        <end position="205"/>
    </location>
</feature>
<evidence type="ECO:0000313" key="3">
    <source>
        <dbReference type="EMBL" id="TPX45404.1"/>
    </source>
</evidence>
<dbReference type="InterPro" id="IPR006597">
    <property type="entry name" value="Sel1-like"/>
</dbReference>
<evidence type="ECO:0000313" key="4">
    <source>
        <dbReference type="Proteomes" id="UP000317494"/>
    </source>
</evidence>
<feature type="region of interest" description="Disordered" evidence="1">
    <location>
        <begin position="501"/>
        <end position="526"/>
    </location>
</feature>
<dbReference type="GO" id="GO:0010972">
    <property type="term" value="P:negative regulation of G2/M transition of mitotic cell cycle"/>
    <property type="evidence" value="ECO:0007669"/>
    <property type="project" value="TreeGrafter"/>
</dbReference>
<dbReference type="PANTHER" id="PTHR43628">
    <property type="entry name" value="ACTIVATOR OF C KINASE PROTEIN 1-RELATED"/>
    <property type="match status" value="1"/>
</dbReference>
<gene>
    <name evidence="2" type="ORF">SeLEV6574_g06052</name>
    <name evidence="3" type="ORF">SeMB42_g04013</name>
</gene>
<accession>A0A507CQS6</accession>
<proteinExistence type="predicted"/>
<comment type="caution">
    <text evidence="2">The sequence shown here is derived from an EMBL/GenBank/DDBJ whole genome shotgun (WGS) entry which is preliminary data.</text>
</comment>
<feature type="compositionally biased region" description="Basic residues" evidence="1">
    <location>
        <begin position="516"/>
        <end position="526"/>
    </location>
</feature>
<dbReference type="Gene3D" id="1.25.40.10">
    <property type="entry name" value="Tetratricopeptide repeat domain"/>
    <property type="match status" value="2"/>
</dbReference>
<name>A0A507CQS6_9FUNG</name>
<feature type="region of interest" description="Disordered" evidence="1">
    <location>
        <begin position="340"/>
        <end position="375"/>
    </location>
</feature>
<dbReference type="PANTHER" id="PTHR43628:SF1">
    <property type="entry name" value="CHITIN SYNTHASE REGULATORY FACTOR 2-RELATED"/>
    <property type="match status" value="1"/>
</dbReference>
<feature type="compositionally biased region" description="Polar residues" evidence="1">
    <location>
        <begin position="357"/>
        <end position="369"/>
    </location>
</feature>
<dbReference type="SMART" id="SM00671">
    <property type="entry name" value="SEL1"/>
    <property type="match status" value="3"/>
</dbReference>
<evidence type="ECO:0000313" key="5">
    <source>
        <dbReference type="Proteomes" id="UP000320475"/>
    </source>
</evidence>
<dbReference type="EMBL" id="QEAN01000154">
    <property type="protein sequence ID" value="TPX45404.1"/>
    <property type="molecule type" value="Genomic_DNA"/>
</dbReference>
<dbReference type="Proteomes" id="UP000317494">
    <property type="component" value="Unassembled WGS sequence"/>
</dbReference>
<dbReference type="AlphaFoldDB" id="A0A507CQS6"/>